<reference evidence="2 3" key="1">
    <citation type="journal article" date="2023" name="Life. Sci Alliance">
        <title>Evolutionary insights into 3D genome organization and epigenetic landscape of Vigna mungo.</title>
        <authorList>
            <person name="Junaid A."/>
            <person name="Singh B."/>
            <person name="Bhatia S."/>
        </authorList>
    </citation>
    <scope>NUCLEOTIDE SEQUENCE [LARGE SCALE GENOMIC DNA]</scope>
    <source>
        <strain evidence="2">Urdbean</strain>
    </source>
</reference>
<sequence length="238" mass="26007">MSHGWLLDSDVHPDILMVESQVENGDLCGDFPCCGNHKVFRLPPTSARTAVATHSYSPDTEREDILKQTLEEDEEKLTILSGTTGPSTTCLRVAPAKVALDVALQLGEAIVELVEVEEHEGVLLVVELEEEVVGALGLGKRRPIGGEDKRRRESGAYGSRAEDDGRRRRQMLEMVWTWSGLHCWSQVGGGDQIGRSGGENGGDDLGDDLSGFEGNFVVVFLIDLWVIVSGFEDKICEN</sequence>
<organism evidence="2 3">
    <name type="scientific">Vigna mungo</name>
    <name type="common">Black gram</name>
    <name type="synonym">Phaseolus mungo</name>
    <dbReference type="NCBI Taxonomy" id="3915"/>
    <lineage>
        <taxon>Eukaryota</taxon>
        <taxon>Viridiplantae</taxon>
        <taxon>Streptophyta</taxon>
        <taxon>Embryophyta</taxon>
        <taxon>Tracheophyta</taxon>
        <taxon>Spermatophyta</taxon>
        <taxon>Magnoliopsida</taxon>
        <taxon>eudicotyledons</taxon>
        <taxon>Gunneridae</taxon>
        <taxon>Pentapetalae</taxon>
        <taxon>rosids</taxon>
        <taxon>fabids</taxon>
        <taxon>Fabales</taxon>
        <taxon>Fabaceae</taxon>
        <taxon>Papilionoideae</taxon>
        <taxon>50 kb inversion clade</taxon>
        <taxon>NPAAA clade</taxon>
        <taxon>indigoferoid/millettioid clade</taxon>
        <taxon>Phaseoleae</taxon>
        <taxon>Vigna</taxon>
    </lineage>
</organism>
<feature type="region of interest" description="Disordered" evidence="1">
    <location>
        <begin position="144"/>
        <end position="163"/>
    </location>
</feature>
<evidence type="ECO:0000313" key="3">
    <source>
        <dbReference type="Proteomes" id="UP001374535"/>
    </source>
</evidence>
<protein>
    <submittedName>
        <fullName evidence="2">Uncharacterized protein</fullName>
    </submittedName>
</protein>
<gene>
    <name evidence="2" type="ORF">V8G54_019997</name>
</gene>
<evidence type="ECO:0000256" key="1">
    <source>
        <dbReference type="SAM" id="MobiDB-lite"/>
    </source>
</evidence>
<dbReference type="EMBL" id="CP144695">
    <property type="protein sequence ID" value="WVZ06651.1"/>
    <property type="molecule type" value="Genomic_DNA"/>
</dbReference>
<keyword evidence="3" id="KW-1185">Reference proteome</keyword>
<name>A0AAQ3NCU4_VIGMU</name>
<proteinExistence type="predicted"/>
<dbReference type="Proteomes" id="UP001374535">
    <property type="component" value="Chromosome 6"/>
</dbReference>
<accession>A0AAQ3NCU4</accession>
<dbReference type="AlphaFoldDB" id="A0AAQ3NCU4"/>
<evidence type="ECO:0000313" key="2">
    <source>
        <dbReference type="EMBL" id="WVZ06651.1"/>
    </source>
</evidence>